<keyword evidence="3" id="KW-1185">Reference proteome</keyword>
<name>A0A2V1E9F1_9PLEO</name>
<feature type="region of interest" description="Disordered" evidence="1">
    <location>
        <begin position="1"/>
        <end position="32"/>
    </location>
</feature>
<evidence type="ECO:0000256" key="1">
    <source>
        <dbReference type="SAM" id="MobiDB-lite"/>
    </source>
</evidence>
<feature type="region of interest" description="Disordered" evidence="1">
    <location>
        <begin position="67"/>
        <end position="91"/>
    </location>
</feature>
<gene>
    <name evidence="2" type="ORF">DM02DRAFT_622521</name>
</gene>
<reference evidence="2 3" key="1">
    <citation type="journal article" date="2018" name="Sci. Rep.">
        <title>Comparative genomics provides insights into the lifestyle and reveals functional heterogeneity of dark septate endophytic fungi.</title>
        <authorList>
            <person name="Knapp D.G."/>
            <person name="Nemeth J.B."/>
            <person name="Barry K."/>
            <person name="Hainaut M."/>
            <person name="Henrissat B."/>
            <person name="Johnson J."/>
            <person name="Kuo A."/>
            <person name="Lim J.H.P."/>
            <person name="Lipzen A."/>
            <person name="Nolan M."/>
            <person name="Ohm R.A."/>
            <person name="Tamas L."/>
            <person name="Grigoriev I.V."/>
            <person name="Spatafora J.W."/>
            <person name="Nagy L.G."/>
            <person name="Kovacs G.M."/>
        </authorList>
    </citation>
    <scope>NUCLEOTIDE SEQUENCE [LARGE SCALE GENOMIC DNA]</scope>
    <source>
        <strain evidence="2 3">DSE2036</strain>
    </source>
</reference>
<dbReference type="EMBL" id="KZ805305">
    <property type="protein sequence ID" value="PVI07153.1"/>
    <property type="molecule type" value="Genomic_DNA"/>
</dbReference>
<feature type="compositionally biased region" description="Low complexity" evidence="1">
    <location>
        <begin position="67"/>
        <end position="89"/>
    </location>
</feature>
<evidence type="ECO:0000313" key="2">
    <source>
        <dbReference type="EMBL" id="PVI07153.1"/>
    </source>
</evidence>
<dbReference type="AlphaFoldDB" id="A0A2V1E9F1"/>
<organism evidence="2 3">
    <name type="scientific">Periconia macrospinosa</name>
    <dbReference type="NCBI Taxonomy" id="97972"/>
    <lineage>
        <taxon>Eukaryota</taxon>
        <taxon>Fungi</taxon>
        <taxon>Dikarya</taxon>
        <taxon>Ascomycota</taxon>
        <taxon>Pezizomycotina</taxon>
        <taxon>Dothideomycetes</taxon>
        <taxon>Pleosporomycetidae</taxon>
        <taxon>Pleosporales</taxon>
        <taxon>Massarineae</taxon>
        <taxon>Periconiaceae</taxon>
        <taxon>Periconia</taxon>
    </lineage>
</organism>
<dbReference type="Proteomes" id="UP000244855">
    <property type="component" value="Unassembled WGS sequence"/>
</dbReference>
<sequence>MSASTHTPKKTHPRTSPRPKLSLLTPGKSSPTTSIQRLHVLILVPPTPSPIARVQDWLLANLLTQASPTTSTGSSPSFSSGSGTDTPTSIYSKHNNSECAWSVDVELVPSRGSRMFRADGTFITERDRRLMKEARGGKRWSLGSGKFSYDEEDEDMVWL</sequence>
<protein>
    <submittedName>
        <fullName evidence="2">Uncharacterized protein</fullName>
    </submittedName>
</protein>
<evidence type="ECO:0000313" key="3">
    <source>
        <dbReference type="Proteomes" id="UP000244855"/>
    </source>
</evidence>
<feature type="compositionally biased region" description="Basic residues" evidence="1">
    <location>
        <begin position="7"/>
        <end position="17"/>
    </location>
</feature>
<accession>A0A2V1E9F1</accession>
<proteinExistence type="predicted"/>